<sequence length="70" mass="7702">MNKITKEINIENLIDLVPGAVRYLSEKGITCIACGEPVWGSLEEVAMNKGFSKEEIDQFVSALNKMVDNG</sequence>
<reference evidence="1 2" key="1">
    <citation type="journal article" date="2015" name="Int. J. Syst. Evol. Microbiol.">
        <title>Carboxylicivirga linearis sp. nov., isolated from a sea cucumber culture pond.</title>
        <authorList>
            <person name="Wang F.Q."/>
            <person name="Zhou Y.X."/>
            <person name="Lin X.Z."/>
            <person name="Chen G.J."/>
            <person name="Du Z.J."/>
        </authorList>
    </citation>
    <scope>NUCLEOTIDE SEQUENCE [LARGE SCALE GENOMIC DNA]</scope>
    <source>
        <strain evidence="1 2">FB218</strain>
    </source>
</reference>
<dbReference type="Gene3D" id="1.10.3910.10">
    <property type="entry name" value="SP0561-like"/>
    <property type="match status" value="1"/>
</dbReference>
<keyword evidence="2" id="KW-1185">Reference proteome</keyword>
<evidence type="ECO:0000313" key="2">
    <source>
        <dbReference type="Proteomes" id="UP000708576"/>
    </source>
</evidence>
<protein>
    <recommendedName>
        <fullName evidence="3">DUF1858 domain-containing protein</fullName>
    </recommendedName>
</protein>
<name>A0ABS5JUL3_9BACT</name>
<dbReference type="Proteomes" id="UP000708576">
    <property type="component" value="Unassembled WGS sequence"/>
</dbReference>
<organism evidence="1 2">
    <name type="scientific">Carboxylicivirga linearis</name>
    <dbReference type="NCBI Taxonomy" id="1628157"/>
    <lineage>
        <taxon>Bacteria</taxon>
        <taxon>Pseudomonadati</taxon>
        <taxon>Bacteroidota</taxon>
        <taxon>Bacteroidia</taxon>
        <taxon>Marinilabiliales</taxon>
        <taxon>Marinilabiliaceae</taxon>
        <taxon>Carboxylicivirga</taxon>
    </lineage>
</organism>
<evidence type="ECO:0000313" key="1">
    <source>
        <dbReference type="EMBL" id="MBS2098528.1"/>
    </source>
</evidence>
<dbReference type="RefSeq" id="WP_212215765.1">
    <property type="nucleotide sequence ID" value="NZ_JAGUCO010000005.1"/>
</dbReference>
<evidence type="ECO:0008006" key="3">
    <source>
        <dbReference type="Google" id="ProtNLM"/>
    </source>
</evidence>
<proteinExistence type="predicted"/>
<dbReference type="SUPFAM" id="SSF140683">
    <property type="entry name" value="SP0561-like"/>
    <property type="match status" value="1"/>
</dbReference>
<gene>
    <name evidence="1" type="ORF">KEM10_09565</name>
</gene>
<comment type="caution">
    <text evidence="1">The sequence shown here is derived from an EMBL/GenBank/DDBJ whole genome shotgun (WGS) entry which is preliminary data.</text>
</comment>
<accession>A0ABS5JUL3</accession>
<dbReference type="InterPro" id="IPR038062">
    <property type="entry name" value="ScdA-like_N_sf"/>
</dbReference>
<dbReference type="EMBL" id="JAGUCO010000005">
    <property type="protein sequence ID" value="MBS2098528.1"/>
    <property type="molecule type" value="Genomic_DNA"/>
</dbReference>